<gene>
    <name evidence="2" type="ORF">NA66_1002451</name>
</gene>
<dbReference type="Gene3D" id="3.90.550.10">
    <property type="entry name" value="Spore Coat Polysaccharide Biosynthesis Protein SpsA, Chain A"/>
    <property type="match status" value="2"/>
</dbReference>
<evidence type="ECO:0000313" key="3">
    <source>
        <dbReference type="Proteomes" id="UP000247755"/>
    </source>
</evidence>
<feature type="domain" description="Glycosyltransferase 2-like" evidence="1">
    <location>
        <begin position="77"/>
        <end position="185"/>
    </location>
</feature>
<dbReference type="CDD" id="cd04184">
    <property type="entry name" value="GT2_RfbC_Mx_like"/>
    <property type="match status" value="1"/>
</dbReference>
<dbReference type="InterPro" id="IPR050834">
    <property type="entry name" value="Glycosyltransf_2"/>
</dbReference>
<dbReference type="AlphaFoldDB" id="A0A318IVV4"/>
<dbReference type="PANTHER" id="PTHR43685">
    <property type="entry name" value="GLYCOSYLTRANSFERASE"/>
    <property type="match status" value="1"/>
</dbReference>
<dbReference type="InterPro" id="IPR001173">
    <property type="entry name" value="Glyco_trans_2-like"/>
</dbReference>
<comment type="caution">
    <text evidence="2">The sequence shown here is derived from an EMBL/GenBank/DDBJ whole genome shotgun (WGS) entry which is preliminary data.</text>
</comment>
<name>A0A318IVV4_BURPY</name>
<proteinExistence type="predicted"/>
<dbReference type="EMBL" id="QJJY01000002">
    <property type="protein sequence ID" value="PXX39324.1"/>
    <property type="molecule type" value="Genomic_DNA"/>
</dbReference>
<keyword evidence="2" id="KW-0808">Transferase</keyword>
<reference evidence="2 3" key="1">
    <citation type="submission" date="2018-05" db="EMBL/GenBank/DDBJ databases">
        <title>Comparative genomics of bacterial root endophytes of switchgrass collected from native prairies over two seasons.</title>
        <authorList>
            <person name="Tang Y."/>
        </authorList>
    </citation>
    <scope>NUCLEOTIDE SEQUENCE [LARGE SCALE GENOMIC DNA]</scope>
    <source>
        <strain evidence="2 3">NFIX32</strain>
    </source>
</reference>
<sequence length="592" mass="65098">MLERCLSGYGRAARAMAAVTDAIRRHGITGTIRKVIEVARRDASYRRWVAAYDVCGAADRASLASEIKCFRRRPLISIVVPVYNTPVKLLIEMIESVRAQVYPHWELCIADDASSTAQVREVLERYQTLDRRVRVVFRERNGHICVASNSALELATGEFIALLDHDDILPPHALAVVARYINAFPDAKLFYSDEDKISMSGERSTPYFKTDWDPELIRQQNFFSHFGVFAADVVRSVGGFRRGLEGSQDHDLVLRCAHVVPTDAIVHIPHILYHWRTVKGSTATGVAEKPYAVSAAVRAVTEYLASCGVDADVIPPDRNAPLIEIRYALPNPPPRVHLVVLAGARAGVGVARLAERLLGDTQYINLCATVIVEDVAQVAAEVRAHIAVRGESAIDEVVRSDGAEFICLIDASMVPADATWLDRLVRQALQPHIGLVAPMICARNGTLLATGAVMCTPTRGVPAQPGRVRGEYGYFGRMVHSHTVSALAATCFVVRRTRLDEVGGLRWQPDQSWLNDLAIRVAMAGMRNTVVPRSVVYAAALPPSPARADATDRHPGFADPFYSTNLTLDTRAATYRHAFPPRRDVFSSKEIG</sequence>
<dbReference type="InterPro" id="IPR029044">
    <property type="entry name" value="Nucleotide-diphossugar_trans"/>
</dbReference>
<dbReference type="Pfam" id="PF00535">
    <property type="entry name" value="Glycos_transf_2"/>
    <property type="match status" value="1"/>
</dbReference>
<dbReference type="SUPFAM" id="SSF53448">
    <property type="entry name" value="Nucleotide-diphospho-sugar transferases"/>
    <property type="match status" value="2"/>
</dbReference>
<dbReference type="PANTHER" id="PTHR43685:SF2">
    <property type="entry name" value="GLYCOSYLTRANSFERASE 2-LIKE DOMAIN-CONTAINING PROTEIN"/>
    <property type="match status" value="1"/>
</dbReference>
<protein>
    <submittedName>
        <fullName evidence="2">Glycosyl transferase family 2</fullName>
    </submittedName>
</protein>
<evidence type="ECO:0000259" key="1">
    <source>
        <dbReference type="Pfam" id="PF00535"/>
    </source>
</evidence>
<accession>A0A318IVV4</accession>
<evidence type="ECO:0000313" key="2">
    <source>
        <dbReference type="EMBL" id="PXX39324.1"/>
    </source>
</evidence>
<organism evidence="2 3">
    <name type="scientific">Burkholderia pyrrocinia</name>
    <name type="common">Pseudomonas pyrrocinia</name>
    <dbReference type="NCBI Taxonomy" id="60550"/>
    <lineage>
        <taxon>Bacteria</taxon>
        <taxon>Pseudomonadati</taxon>
        <taxon>Pseudomonadota</taxon>
        <taxon>Betaproteobacteria</taxon>
        <taxon>Burkholderiales</taxon>
        <taxon>Burkholderiaceae</taxon>
        <taxon>Burkholderia</taxon>
        <taxon>Burkholderia cepacia complex</taxon>
    </lineage>
</organism>
<dbReference type="GO" id="GO:0016740">
    <property type="term" value="F:transferase activity"/>
    <property type="evidence" value="ECO:0007669"/>
    <property type="project" value="UniProtKB-KW"/>
</dbReference>
<dbReference type="Proteomes" id="UP000247755">
    <property type="component" value="Unassembled WGS sequence"/>
</dbReference>